<comment type="caution">
    <text evidence="3">The sequence shown here is derived from an EMBL/GenBank/DDBJ whole genome shotgun (WGS) entry which is preliminary data.</text>
</comment>
<gene>
    <name evidence="3" type="ORF">D5R97_08355</name>
</gene>
<evidence type="ECO:0000256" key="1">
    <source>
        <dbReference type="SAM" id="Phobius"/>
    </source>
</evidence>
<evidence type="ECO:0000313" key="3">
    <source>
        <dbReference type="EMBL" id="RQD74088.1"/>
    </source>
</evidence>
<reference evidence="3 4" key="1">
    <citation type="submission" date="2018-08" db="EMBL/GenBank/DDBJ databases">
        <title>The metabolism and importance of syntrophic acetate oxidation coupled to methane or sulfide production in haloalkaline environments.</title>
        <authorList>
            <person name="Timmers P.H.A."/>
            <person name="Vavourakis C.D."/>
            <person name="Sorokin D.Y."/>
            <person name="Sinninghe Damste J.S."/>
            <person name="Muyzer G."/>
            <person name="Stams A.J.M."/>
            <person name="Plugge C.M."/>
        </authorList>
    </citation>
    <scope>NUCLEOTIDE SEQUENCE [LARGE SCALE GENOMIC DNA]</scope>
    <source>
        <strain evidence="3">MSAO_Bac1</strain>
    </source>
</reference>
<keyword evidence="1" id="KW-0472">Membrane</keyword>
<dbReference type="Pfam" id="PF23981">
    <property type="entry name" value="DUF7305"/>
    <property type="match status" value="1"/>
</dbReference>
<name>A0A424YBT1_9FIRM</name>
<accession>A0A424YBT1</accession>
<protein>
    <recommendedName>
        <fullName evidence="2">DUF7305 domain-containing protein</fullName>
    </recommendedName>
</protein>
<keyword evidence="1" id="KW-1133">Transmembrane helix</keyword>
<dbReference type="AlphaFoldDB" id="A0A424YBT1"/>
<feature type="domain" description="DUF7305" evidence="2">
    <location>
        <begin position="271"/>
        <end position="375"/>
    </location>
</feature>
<dbReference type="InterPro" id="IPR055729">
    <property type="entry name" value="DUF7305"/>
</dbReference>
<evidence type="ECO:0000313" key="4">
    <source>
        <dbReference type="Proteomes" id="UP000285138"/>
    </source>
</evidence>
<dbReference type="EMBL" id="QZAA01000218">
    <property type="protein sequence ID" value="RQD74088.1"/>
    <property type="molecule type" value="Genomic_DNA"/>
</dbReference>
<sequence>MKLLRDEKGLALPLVLVVLIVISLLGIALFNYSTSELTHSVREEKKARAHYIARAGAESLARHIMEDMGILDEVKNIGDKIVFDEQDFTVVYQGLEEKEEEKVGDLLVELERITDYRVEVTGIGTVDEVSQRVKILLETQEKFDGVVYSLGSLDFQNNVSISGDVFSGGEVKFGGKTVEEDEWDNHSQVNGIIRPGVKITFPPPEFPDEPDSYEGELDVSNDYTIAHNSPENNQALKKINIGNNAELTIDASYGDVFVEAEKLDMHQNGELLLKTSSHHDLTLVVDTVTLRRVRVTGDGTARLYVRSEANVQTPHGDIVDEGAHLLVFLEQDAIMELHANSHFEGLVYGPEATVEIGGNADFTGSMTVEHLKGRKGNITIGSAQTEIKQEYSWDLLDIDVGGYYMVRWS</sequence>
<organism evidence="3 4">
    <name type="scientific">Candidatus Syntrophonatronum acetioxidans</name>
    <dbReference type="NCBI Taxonomy" id="1795816"/>
    <lineage>
        <taxon>Bacteria</taxon>
        <taxon>Bacillati</taxon>
        <taxon>Bacillota</taxon>
        <taxon>Clostridia</taxon>
        <taxon>Eubacteriales</taxon>
        <taxon>Syntrophomonadaceae</taxon>
        <taxon>Candidatus Syntrophonatronum</taxon>
    </lineage>
</organism>
<evidence type="ECO:0000259" key="2">
    <source>
        <dbReference type="Pfam" id="PF23981"/>
    </source>
</evidence>
<dbReference type="Proteomes" id="UP000285138">
    <property type="component" value="Unassembled WGS sequence"/>
</dbReference>
<proteinExistence type="predicted"/>
<feature type="transmembrane region" description="Helical" evidence="1">
    <location>
        <begin position="12"/>
        <end position="32"/>
    </location>
</feature>
<keyword evidence="1" id="KW-0812">Transmembrane</keyword>